<organism evidence="2 3">
    <name type="scientific">Plasmodium knowlesi</name>
    <dbReference type="NCBI Taxonomy" id="5850"/>
    <lineage>
        <taxon>Eukaryota</taxon>
        <taxon>Sar</taxon>
        <taxon>Alveolata</taxon>
        <taxon>Apicomplexa</taxon>
        <taxon>Aconoidasida</taxon>
        <taxon>Haemosporida</taxon>
        <taxon>Plasmodiidae</taxon>
        <taxon>Plasmodium</taxon>
        <taxon>Plasmodium (Plasmodium)</taxon>
    </lineage>
</organism>
<feature type="compositionally biased region" description="Polar residues" evidence="1">
    <location>
        <begin position="1152"/>
        <end position="1170"/>
    </location>
</feature>
<name>A0A1Y3DSQ1_PLAKN</name>
<gene>
    <name evidence="2" type="ORF">PKNOH_S05399200</name>
</gene>
<evidence type="ECO:0000313" key="3">
    <source>
        <dbReference type="Proteomes" id="UP000195012"/>
    </source>
</evidence>
<dbReference type="EMBL" id="NETL01000019">
    <property type="protein sequence ID" value="OTN67831.1"/>
    <property type="molecule type" value="Genomic_DNA"/>
</dbReference>
<accession>A0A1Y3DSQ1</accession>
<feature type="region of interest" description="Disordered" evidence="1">
    <location>
        <begin position="1"/>
        <end position="23"/>
    </location>
</feature>
<evidence type="ECO:0000313" key="2">
    <source>
        <dbReference type="EMBL" id="OTN67831.1"/>
    </source>
</evidence>
<dbReference type="VEuPathDB" id="PlasmoDB:PKNOH_S05399200"/>
<feature type="region of interest" description="Disordered" evidence="1">
    <location>
        <begin position="1115"/>
        <end position="1171"/>
    </location>
</feature>
<feature type="compositionally biased region" description="Basic and acidic residues" evidence="1">
    <location>
        <begin position="728"/>
        <end position="835"/>
    </location>
</feature>
<feature type="region of interest" description="Disordered" evidence="1">
    <location>
        <begin position="891"/>
        <end position="935"/>
    </location>
</feature>
<feature type="compositionally biased region" description="Basic and acidic residues" evidence="1">
    <location>
        <begin position="951"/>
        <end position="966"/>
    </location>
</feature>
<feature type="compositionally biased region" description="Polar residues" evidence="1">
    <location>
        <begin position="1127"/>
        <end position="1145"/>
    </location>
</feature>
<dbReference type="OrthoDB" id="378531at2759"/>
<comment type="caution">
    <text evidence="2">The sequence shown here is derived from an EMBL/GenBank/DDBJ whole genome shotgun (WGS) entry which is preliminary data.</text>
</comment>
<feature type="compositionally biased region" description="Basic and acidic residues" evidence="1">
    <location>
        <begin position="891"/>
        <end position="905"/>
    </location>
</feature>
<protein>
    <submittedName>
        <fullName evidence="2">Uncharacterized protein</fullName>
    </submittedName>
</protein>
<proteinExistence type="predicted"/>
<dbReference type="VEuPathDB" id="PlasmoDB:PKNH_1355300"/>
<dbReference type="eggNOG" id="ENOG502SAJJ">
    <property type="taxonomic scope" value="Eukaryota"/>
</dbReference>
<feature type="region of interest" description="Disordered" evidence="1">
    <location>
        <begin position="728"/>
        <end position="843"/>
    </location>
</feature>
<feature type="compositionally biased region" description="Basic and acidic residues" evidence="1">
    <location>
        <begin position="113"/>
        <end position="126"/>
    </location>
</feature>
<evidence type="ECO:0000256" key="1">
    <source>
        <dbReference type="SAM" id="MobiDB-lite"/>
    </source>
</evidence>
<dbReference type="Proteomes" id="UP000195012">
    <property type="component" value="Unassembled WGS sequence"/>
</dbReference>
<feature type="compositionally biased region" description="Polar residues" evidence="1">
    <location>
        <begin position="94"/>
        <end position="112"/>
    </location>
</feature>
<feature type="compositionally biased region" description="Basic and acidic residues" evidence="1">
    <location>
        <begin position="921"/>
        <end position="932"/>
    </location>
</feature>
<feature type="region of interest" description="Disordered" evidence="1">
    <location>
        <begin position="951"/>
        <end position="986"/>
    </location>
</feature>
<reference evidence="2 3" key="1">
    <citation type="submission" date="2017-05" db="EMBL/GenBank/DDBJ databases">
        <title>PacBio assembly of a Plasmodium knowlesi genome sequence with Hi-C correction and manual annotation of the SICAvar gene family.</title>
        <authorList>
            <person name="Lapp S.A."/>
            <person name="Geraldo J.A."/>
            <person name="Chien J.-T."/>
            <person name="Ay F."/>
            <person name="Pakala S.B."/>
            <person name="Batugedara G."/>
            <person name="Humphrey J.C."/>
            <person name="Debarry J.D."/>
            <person name="Le Roch K.G."/>
            <person name="Galinski M.R."/>
            <person name="Kissinger J.C."/>
        </authorList>
    </citation>
    <scope>NUCLEOTIDE SEQUENCE [LARGE SCALE GENOMIC DNA]</scope>
    <source>
        <strain evidence="3">Malayan Strain Pk1 (A+)</strain>
    </source>
</reference>
<feature type="region of interest" description="Disordered" evidence="1">
    <location>
        <begin position="94"/>
        <end position="130"/>
    </location>
</feature>
<sequence length="1602" mass="188037">MESIERNEDPNEHTQHKEKNQLTNFEHNDVVFFKHKERGRLGIGRVVNFYTELKVNDIHLSPNHNIILANYTKILNNLNDENYVQSYIANLSSENVDNNHPQEATNPNTSEKINCEPYEKEQKQDNKYTNLEGKNEEKEIQDNTKTGINNNNANNPQFKCEMKKRRRRKGIHTMDTALMNSNSISNCVIRKNDEKRKSSEIFYIIQSLENYRYILQYKKDFKYFKIFTHKKWELVKTHFCKNIQNKMSFVLAMKLLEVKKVYEHNVNLQNVMINKLMKIYESERDLHVDHLVLNFIKKVDVRIILQNNVLITNDEFNEITSSSKKENDEDNRLEMFHSNELNSLLDEENATTQGEMTHLWGFHKESCGRGKMGSDYDEEMNTPHQGSHLDDQQKDMNHTSNVNYFCKSSIDCETKEHLNFGKKHPPQNAMKYLVGCGTDQTTDSSPCSDDQEGPCKMHQNDNINLQHYGRGRRVIEGETYQYELKGNLLAKFKSPQGIAYRGCIKNICKGKNTILSYFLIVPSFFWFNDSYYFSCLNIDMDIFQLLEIIKIVDKSKKKQIESIPFAKYEGLRKNYESMYKTKPNGVHSLLRKGATDNTSANVRMPAAKKAITKKRKRRRRRTVNVENGQTINKERSVDKTSRNCVTKEKIRKKIKKRKKEQKENLDGKADRGLKIKKRKKVMQTEVTYEKCKGKKKTVIPIQEKSNREEEAKEVKGVRKVEEVEMKKEIEKGALHENEKEMRHKNEKEMHHKSEKEMHHKSEKEMHHKSEKEMHHKSEKEVHHKSEKEVHHKSEKEMRHKSEKEVRNENEEEMHRKKKEQLPNEKETKVQNKETETNCLLKTPHNLTGDKAIKLTQDSSTKRTIFNINKERTKTYLTKLALFFKFSKEREQKLKEDDEEDKKETEPQTVECEAAHENGYMEDNKKVTHDKSNTNENDQSINVIAKVNEEKEEVNFRKEDPEHKDPNENVNQGYANVNEGKGEPDAQVQDQDNTLISKLNAKGKEVDEHNVVDPPFLGKGNTDEMHKHINYQQEESVDENVIIISDDTDYLNDDDGNTSCIIIEEGIVRDNHKPMEGIVEPLYEKMSQMDITNEEEIFKNENFADLNEDNYVKPTNYKNDILGDKTDSLNGDNRSYQNESTISQYSYEKKGTSNDYNGRDQNGSTISQNSYEKNEGINCDNAYDRNEFTASQNSYEKNEGINCDNAYDRNEFTARQNSYEKDEGINCDNAYDRNEFTARQNSYEKDEGINCDNAYDRNEFTASQNSYEKIEQTIGAVTSEVNRPGYDTRMSFSSEQMNGTIISNANHVGSRSNTYLKKMININNLVKKESHQNENYNLTVQVDFSNKKDTSRMCSTTQTDYNNLCKNKCAEHTNKSLDDEKIKKIEQLYKFCKEDINILLYVYVMHIYVNKLCKNVIVKVLNPKFKRRKRKRRTLQKKNNLLSDTYVKPKMSNPSSEVISKMKNIEDKTCGKAENVIKYNTNFVNFYLWGIYNWNYNKTLRVSFNNISNKKISNFDIYNFFFYNYDTISNLNEINKDLSTLINIYKNVRNVLYRNSSIYGNLFLLKPTKTIARTHSDDEQLIEFWLKTLNELHKIREGFCKFF</sequence>